<sequence length="46" mass="5044">MRTITLGMLAILWCSFCFSKMIDEMKLDSVYVCGHSDGGKAAKGEV</sequence>
<reference evidence="1 2" key="1">
    <citation type="submission" date="2016-10" db="EMBL/GenBank/DDBJ databases">
        <authorList>
            <person name="de Groot N.N."/>
        </authorList>
    </citation>
    <scope>NUCLEOTIDE SEQUENCE [LARGE SCALE GENOMIC DNA]</scope>
    <source>
        <strain evidence="1 2">RK1</strain>
    </source>
</reference>
<evidence type="ECO:0000313" key="2">
    <source>
        <dbReference type="Proteomes" id="UP000198670"/>
    </source>
</evidence>
<dbReference type="AlphaFoldDB" id="A0A1I3LV03"/>
<dbReference type="EMBL" id="FOQO01000006">
    <property type="protein sequence ID" value="SFI88503.1"/>
    <property type="molecule type" value="Genomic_DNA"/>
</dbReference>
<dbReference type="Proteomes" id="UP000198670">
    <property type="component" value="Unassembled WGS sequence"/>
</dbReference>
<keyword evidence="2" id="KW-1185">Reference proteome</keyword>
<organism evidence="1 2">
    <name type="scientific">Parapedobacter indicus</name>
    <dbReference type="NCBI Taxonomy" id="1477437"/>
    <lineage>
        <taxon>Bacteria</taxon>
        <taxon>Pseudomonadati</taxon>
        <taxon>Bacteroidota</taxon>
        <taxon>Sphingobacteriia</taxon>
        <taxon>Sphingobacteriales</taxon>
        <taxon>Sphingobacteriaceae</taxon>
        <taxon>Parapedobacter</taxon>
    </lineage>
</organism>
<dbReference type="RefSeq" id="WP_177195150.1">
    <property type="nucleotide sequence ID" value="NZ_FOQO01000006.1"/>
</dbReference>
<dbReference type="STRING" id="1477437.SAMN05444682_106151"/>
<evidence type="ECO:0000313" key="1">
    <source>
        <dbReference type="EMBL" id="SFI88503.1"/>
    </source>
</evidence>
<name>A0A1I3LV03_9SPHI</name>
<gene>
    <name evidence="1" type="ORF">SAMN05444682_106151</name>
</gene>
<accession>A0A1I3LV03</accession>
<protein>
    <submittedName>
        <fullName evidence="1">Uncharacterized protein</fullName>
    </submittedName>
</protein>
<proteinExistence type="predicted"/>